<reference evidence="2 3" key="1">
    <citation type="submission" date="2023-01" db="EMBL/GenBank/DDBJ databases">
        <authorList>
            <person name="Whitehead M."/>
        </authorList>
    </citation>
    <scope>NUCLEOTIDE SEQUENCE [LARGE SCALE GENOMIC DNA]</scope>
</reference>
<dbReference type="InterPro" id="IPR029526">
    <property type="entry name" value="PGBD"/>
</dbReference>
<proteinExistence type="predicted"/>
<protein>
    <recommendedName>
        <fullName evidence="1">PiggyBac transposable element-derived protein domain-containing protein</fullName>
    </recommendedName>
</protein>
<gene>
    <name evidence="2" type="ORF">MEUPH1_LOCUS2500</name>
</gene>
<comment type="caution">
    <text evidence="2">The sequence shown here is derived from an EMBL/GenBank/DDBJ whole genome shotgun (WGS) entry which is preliminary data.</text>
</comment>
<keyword evidence="3" id="KW-1185">Reference proteome</keyword>
<feature type="domain" description="PiggyBac transposable element-derived protein" evidence="1">
    <location>
        <begin position="1"/>
        <end position="68"/>
    </location>
</feature>
<evidence type="ECO:0000313" key="3">
    <source>
        <dbReference type="Proteomes" id="UP001160148"/>
    </source>
</evidence>
<dbReference type="AlphaFoldDB" id="A0AAV0VMR3"/>
<dbReference type="Pfam" id="PF13843">
    <property type="entry name" value="DDE_Tnp_1_7"/>
    <property type="match status" value="1"/>
</dbReference>
<accession>A0AAV0VMR3</accession>
<sequence>MIVFKGRSSMKQYNPMKPIKRGYKIWCMSDQNGYIKKFKIYQGKDEQVSDEFKHFGLGERIVLQMSKKKLKLEGCLAYGLWLFRPNCKGLPKLADDTKSKRRTYDYRISDLGISVFKWKDTKTVHFASNYHGSEVTTVLHHADQLRMSYGVDRKSKKWWRRLFFGILDIMFINAFLIYKELHGKIPLLVFRRQVVRGLLSEKEKRKQLSVSKDARLHNRGIHWPKFTKSRGRCELCSFKYQLQSRPFSKCLTCNVFLCYNDKKNCFAEYHDINCNE</sequence>
<dbReference type="EMBL" id="CARXXK010000001">
    <property type="protein sequence ID" value="CAI6345494.1"/>
    <property type="molecule type" value="Genomic_DNA"/>
</dbReference>
<organism evidence="2 3">
    <name type="scientific">Macrosiphum euphorbiae</name>
    <name type="common">potato aphid</name>
    <dbReference type="NCBI Taxonomy" id="13131"/>
    <lineage>
        <taxon>Eukaryota</taxon>
        <taxon>Metazoa</taxon>
        <taxon>Ecdysozoa</taxon>
        <taxon>Arthropoda</taxon>
        <taxon>Hexapoda</taxon>
        <taxon>Insecta</taxon>
        <taxon>Pterygota</taxon>
        <taxon>Neoptera</taxon>
        <taxon>Paraneoptera</taxon>
        <taxon>Hemiptera</taxon>
        <taxon>Sternorrhyncha</taxon>
        <taxon>Aphidomorpha</taxon>
        <taxon>Aphidoidea</taxon>
        <taxon>Aphididae</taxon>
        <taxon>Macrosiphini</taxon>
        <taxon>Macrosiphum</taxon>
    </lineage>
</organism>
<dbReference type="PANTHER" id="PTHR46599">
    <property type="entry name" value="PIGGYBAC TRANSPOSABLE ELEMENT-DERIVED PROTEIN 4"/>
    <property type="match status" value="1"/>
</dbReference>
<dbReference type="PANTHER" id="PTHR46599:SF3">
    <property type="entry name" value="PIGGYBAC TRANSPOSABLE ELEMENT-DERIVED PROTEIN 4"/>
    <property type="match status" value="1"/>
</dbReference>
<dbReference type="Proteomes" id="UP001160148">
    <property type="component" value="Unassembled WGS sequence"/>
</dbReference>
<evidence type="ECO:0000259" key="1">
    <source>
        <dbReference type="Pfam" id="PF13843"/>
    </source>
</evidence>
<name>A0AAV0VMR3_9HEMI</name>
<evidence type="ECO:0000313" key="2">
    <source>
        <dbReference type="EMBL" id="CAI6345494.1"/>
    </source>
</evidence>